<keyword evidence="3" id="KW-1185">Reference proteome</keyword>
<proteinExistence type="predicted"/>
<keyword evidence="1" id="KW-0472">Membrane</keyword>
<organism evidence="2 3">
    <name type="scientific">Segatella salivae DSM 15606</name>
    <dbReference type="NCBI Taxonomy" id="888832"/>
    <lineage>
        <taxon>Bacteria</taxon>
        <taxon>Pseudomonadati</taxon>
        <taxon>Bacteroidota</taxon>
        <taxon>Bacteroidia</taxon>
        <taxon>Bacteroidales</taxon>
        <taxon>Prevotellaceae</taxon>
        <taxon>Segatella</taxon>
    </lineage>
</organism>
<comment type="caution">
    <text evidence="2">The sequence shown here is derived from an EMBL/GenBank/DDBJ whole genome shotgun (WGS) entry which is preliminary data.</text>
</comment>
<protein>
    <submittedName>
        <fullName evidence="2">Uncharacterized protein</fullName>
    </submittedName>
</protein>
<gene>
    <name evidence="2" type="ORF">HMPREF9420_0467</name>
</gene>
<feature type="transmembrane region" description="Helical" evidence="1">
    <location>
        <begin position="20"/>
        <end position="38"/>
    </location>
</feature>
<dbReference type="Proteomes" id="UP000003874">
    <property type="component" value="Unassembled WGS sequence"/>
</dbReference>
<evidence type="ECO:0000256" key="1">
    <source>
        <dbReference type="SAM" id="Phobius"/>
    </source>
</evidence>
<dbReference type="HOGENOM" id="CLU_3156387_0_0_10"/>
<keyword evidence="1" id="KW-1133">Transmembrane helix</keyword>
<keyword evidence="1" id="KW-0812">Transmembrane</keyword>
<reference evidence="2 3" key="1">
    <citation type="submission" date="2010-12" db="EMBL/GenBank/DDBJ databases">
        <authorList>
            <person name="Muzny D."/>
            <person name="Qin X."/>
            <person name="Deng J."/>
            <person name="Jiang H."/>
            <person name="Liu Y."/>
            <person name="Qu J."/>
            <person name="Song X.-Z."/>
            <person name="Zhang L."/>
            <person name="Thornton R."/>
            <person name="Coyle M."/>
            <person name="Francisco L."/>
            <person name="Jackson L."/>
            <person name="Javaid M."/>
            <person name="Korchina V."/>
            <person name="Kovar C."/>
            <person name="Mata R."/>
            <person name="Mathew T."/>
            <person name="Ngo R."/>
            <person name="Nguyen L."/>
            <person name="Nguyen N."/>
            <person name="Okwuonu G."/>
            <person name="Ongeri F."/>
            <person name="Pham C."/>
            <person name="Simmons D."/>
            <person name="Wilczek-Boney K."/>
            <person name="Hale W."/>
            <person name="Jakkamsetti A."/>
            <person name="Pham P."/>
            <person name="Ruth R."/>
            <person name="San Lucas F."/>
            <person name="Warren J."/>
            <person name="Zhang J."/>
            <person name="Zhao Z."/>
            <person name="Zhou C."/>
            <person name="Zhu D."/>
            <person name="Lee S."/>
            <person name="Bess C."/>
            <person name="Blankenburg K."/>
            <person name="Forbes L."/>
            <person name="Fu Q."/>
            <person name="Gubbala S."/>
            <person name="Hirani K."/>
            <person name="Jayaseelan J.C."/>
            <person name="Lara F."/>
            <person name="Munidasa M."/>
            <person name="Palculict T."/>
            <person name="Patil S."/>
            <person name="Pu L.-L."/>
            <person name="Saada N."/>
            <person name="Tang L."/>
            <person name="Weissenberger G."/>
            <person name="Zhu Y."/>
            <person name="Hemphill L."/>
            <person name="Shang Y."/>
            <person name="Youmans B."/>
            <person name="Ayvaz T."/>
            <person name="Ross M."/>
            <person name="Santibanez J."/>
            <person name="Aqrawi P."/>
            <person name="Gross S."/>
            <person name="Joshi V."/>
            <person name="Fowler G."/>
            <person name="Nazareth L."/>
            <person name="Reid J."/>
            <person name="Worley K."/>
            <person name="Petrosino J."/>
            <person name="Highlander S."/>
            <person name="Gibbs R."/>
        </authorList>
    </citation>
    <scope>NUCLEOTIDE SEQUENCE [LARGE SCALE GENOMIC DNA]</scope>
    <source>
        <strain evidence="2 3">DSM 15606</strain>
    </source>
</reference>
<dbReference type="EMBL" id="AEQO01000048">
    <property type="protein sequence ID" value="EFV05376.1"/>
    <property type="molecule type" value="Genomic_DNA"/>
</dbReference>
<sequence length="48" mass="5583">MLVFDVKEVMIALLLEGNLIGFMQQNGAFHFLFGAILFDKTYKLLIYR</sequence>
<evidence type="ECO:0000313" key="2">
    <source>
        <dbReference type="EMBL" id="EFV05376.1"/>
    </source>
</evidence>
<dbReference type="AlphaFoldDB" id="E6MLV0"/>
<name>E6MLV0_9BACT</name>
<evidence type="ECO:0000313" key="3">
    <source>
        <dbReference type="Proteomes" id="UP000003874"/>
    </source>
</evidence>
<accession>E6MLV0</accession>